<gene>
    <name evidence="1" type="ORF">PUN28_007833</name>
</gene>
<evidence type="ECO:0000313" key="2">
    <source>
        <dbReference type="Proteomes" id="UP001430953"/>
    </source>
</evidence>
<reference evidence="1 2" key="1">
    <citation type="submission" date="2023-03" db="EMBL/GenBank/DDBJ databases">
        <title>High recombination rates correlate with genetic variation in Cardiocondyla obscurior ants.</title>
        <authorList>
            <person name="Errbii M."/>
        </authorList>
    </citation>
    <scope>NUCLEOTIDE SEQUENCE [LARGE SCALE GENOMIC DNA]</scope>
    <source>
        <strain evidence="1">Alpha-2009</strain>
        <tissue evidence="1">Whole body</tissue>
    </source>
</reference>
<sequence length="72" mass="8356">MQERYRKLVSSDERETGRDTKCSSAHLIFLELLSHLLGTGREPWPRRRRRARCRSDAPTMIISALRGKETTA</sequence>
<comment type="caution">
    <text evidence="1">The sequence shown here is derived from an EMBL/GenBank/DDBJ whole genome shotgun (WGS) entry which is preliminary data.</text>
</comment>
<evidence type="ECO:0000313" key="1">
    <source>
        <dbReference type="EMBL" id="KAL0119663.1"/>
    </source>
</evidence>
<dbReference type="AlphaFoldDB" id="A0AAW2FWB1"/>
<dbReference type="EMBL" id="JADYXP020000007">
    <property type="protein sequence ID" value="KAL0119663.1"/>
    <property type="molecule type" value="Genomic_DNA"/>
</dbReference>
<organism evidence="1 2">
    <name type="scientific">Cardiocondyla obscurior</name>
    <dbReference type="NCBI Taxonomy" id="286306"/>
    <lineage>
        <taxon>Eukaryota</taxon>
        <taxon>Metazoa</taxon>
        <taxon>Ecdysozoa</taxon>
        <taxon>Arthropoda</taxon>
        <taxon>Hexapoda</taxon>
        <taxon>Insecta</taxon>
        <taxon>Pterygota</taxon>
        <taxon>Neoptera</taxon>
        <taxon>Endopterygota</taxon>
        <taxon>Hymenoptera</taxon>
        <taxon>Apocrita</taxon>
        <taxon>Aculeata</taxon>
        <taxon>Formicoidea</taxon>
        <taxon>Formicidae</taxon>
        <taxon>Myrmicinae</taxon>
        <taxon>Cardiocondyla</taxon>
    </lineage>
</organism>
<proteinExistence type="predicted"/>
<name>A0AAW2FWB1_9HYME</name>
<dbReference type="Proteomes" id="UP001430953">
    <property type="component" value="Unassembled WGS sequence"/>
</dbReference>
<accession>A0AAW2FWB1</accession>
<protein>
    <submittedName>
        <fullName evidence="1">Uncharacterized protein</fullName>
    </submittedName>
</protein>
<keyword evidence="2" id="KW-1185">Reference proteome</keyword>